<feature type="compositionally biased region" description="Acidic residues" evidence="2">
    <location>
        <begin position="916"/>
        <end position="927"/>
    </location>
</feature>
<dbReference type="InterPro" id="IPR029063">
    <property type="entry name" value="SAM-dependent_MTases_sf"/>
</dbReference>
<keyword evidence="5" id="KW-1185">Reference proteome</keyword>
<evidence type="ECO:0000259" key="3">
    <source>
        <dbReference type="Pfam" id="PF13649"/>
    </source>
</evidence>
<accession>A0AAD6TIP7</accession>
<feature type="compositionally biased region" description="Pro residues" evidence="2">
    <location>
        <begin position="30"/>
        <end position="39"/>
    </location>
</feature>
<reference evidence="4" key="1">
    <citation type="submission" date="2023-03" db="EMBL/GenBank/DDBJ databases">
        <title>Massive genome expansion in bonnet fungi (Mycena s.s.) driven by repeated elements and novel gene families across ecological guilds.</title>
        <authorList>
            <consortium name="Lawrence Berkeley National Laboratory"/>
            <person name="Harder C.B."/>
            <person name="Miyauchi S."/>
            <person name="Viragh M."/>
            <person name="Kuo A."/>
            <person name="Thoen E."/>
            <person name="Andreopoulos B."/>
            <person name="Lu D."/>
            <person name="Skrede I."/>
            <person name="Drula E."/>
            <person name="Henrissat B."/>
            <person name="Morin E."/>
            <person name="Kohler A."/>
            <person name="Barry K."/>
            <person name="LaButti K."/>
            <person name="Morin E."/>
            <person name="Salamov A."/>
            <person name="Lipzen A."/>
            <person name="Mereny Z."/>
            <person name="Hegedus B."/>
            <person name="Baldrian P."/>
            <person name="Stursova M."/>
            <person name="Weitz H."/>
            <person name="Taylor A."/>
            <person name="Grigoriev I.V."/>
            <person name="Nagy L.G."/>
            <person name="Martin F."/>
            <person name="Kauserud H."/>
        </authorList>
    </citation>
    <scope>NUCLEOTIDE SEQUENCE</scope>
    <source>
        <strain evidence="4">CBHHK200</strain>
    </source>
</reference>
<organism evidence="4 5">
    <name type="scientific">Mycena alexandri</name>
    <dbReference type="NCBI Taxonomy" id="1745969"/>
    <lineage>
        <taxon>Eukaryota</taxon>
        <taxon>Fungi</taxon>
        <taxon>Dikarya</taxon>
        <taxon>Basidiomycota</taxon>
        <taxon>Agaricomycotina</taxon>
        <taxon>Agaricomycetes</taxon>
        <taxon>Agaricomycetidae</taxon>
        <taxon>Agaricales</taxon>
        <taxon>Marasmiineae</taxon>
        <taxon>Mycenaceae</taxon>
        <taxon>Mycena</taxon>
    </lineage>
</organism>
<feature type="region of interest" description="Disordered" evidence="2">
    <location>
        <begin position="878"/>
        <end position="1037"/>
    </location>
</feature>
<feature type="compositionally biased region" description="Acidic residues" evidence="2">
    <location>
        <begin position="421"/>
        <end position="431"/>
    </location>
</feature>
<gene>
    <name evidence="4" type="ORF">C8F04DRAFT_1249405</name>
</gene>
<name>A0AAD6TIP7_9AGAR</name>
<dbReference type="InterPro" id="IPR041698">
    <property type="entry name" value="Methyltransf_25"/>
</dbReference>
<feature type="compositionally biased region" description="Gly residues" evidence="2">
    <location>
        <begin position="818"/>
        <end position="829"/>
    </location>
</feature>
<proteinExistence type="predicted"/>
<feature type="compositionally biased region" description="Low complexity" evidence="2">
    <location>
        <begin position="967"/>
        <end position="984"/>
    </location>
</feature>
<comment type="caution">
    <text evidence="4">The sequence shown here is derived from an EMBL/GenBank/DDBJ whole genome shotgun (WGS) entry which is preliminary data.</text>
</comment>
<dbReference type="PANTHER" id="PTHR13037:SF24">
    <property type="entry name" value="POLYCOMB PROTEIN PCL-RELATED"/>
    <property type="match status" value="1"/>
</dbReference>
<feature type="region of interest" description="Disordered" evidence="2">
    <location>
        <begin position="1173"/>
        <end position="1203"/>
    </location>
</feature>
<evidence type="ECO:0000256" key="2">
    <source>
        <dbReference type="SAM" id="MobiDB-lite"/>
    </source>
</evidence>
<dbReference type="EMBL" id="JARJCM010000005">
    <property type="protein sequence ID" value="KAJ7044958.1"/>
    <property type="molecule type" value="Genomic_DNA"/>
</dbReference>
<feature type="region of interest" description="Disordered" evidence="2">
    <location>
        <begin position="564"/>
        <end position="670"/>
    </location>
</feature>
<feature type="domain" description="Methyltransferase" evidence="3">
    <location>
        <begin position="229"/>
        <end position="342"/>
    </location>
</feature>
<dbReference type="Proteomes" id="UP001218188">
    <property type="component" value="Unassembled WGS sequence"/>
</dbReference>
<dbReference type="CDD" id="cd02440">
    <property type="entry name" value="AdoMet_MTases"/>
    <property type="match status" value="1"/>
</dbReference>
<feature type="compositionally biased region" description="Polar residues" evidence="2">
    <location>
        <begin position="1015"/>
        <end position="1027"/>
    </location>
</feature>
<dbReference type="Gene3D" id="3.40.50.150">
    <property type="entry name" value="Vaccinia Virus protein VP39"/>
    <property type="match status" value="1"/>
</dbReference>
<dbReference type="SUPFAM" id="SSF53335">
    <property type="entry name" value="S-adenosyl-L-methionine-dependent methyltransferases"/>
    <property type="match status" value="1"/>
</dbReference>
<protein>
    <recommendedName>
        <fullName evidence="3">Methyltransferase domain-containing protein</fullName>
    </recommendedName>
</protein>
<feature type="region of interest" description="Disordered" evidence="2">
    <location>
        <begin position="1"/>
        <end position="87"/>
    </location>
</feature>
<feature type="compositionally biased region" description="Low complexity" evidence="2">
    <location>
        <begin position="589"/>
        <end position="626"/>
    </location>
</feature>
<sequence>MDVHLHPQQAQSLRPTTPDPHPHYRLSRLHPPPNGPSLRPPSIISRSVSAGMTFGFKKDKDKEKDKDNNKNPRAPSPDDRPPPSTASRFAFGLRKKVSLVSLRQSSSQSHADDTAISRTTSASSGGGSSLGHHSVPPIEETPASPIEPEEAYESDADEDVHAPDRFVKKNAWRTRHKMKLHPYPDVPYMQAYDPVVLENERYTHYLLRRLAPAGSPTFHDYGAHPPASVLDLGCGSGVWLLDAARTWRATQFIGLDLVDVALPALAASSASSNSPTTSSTAFPFPPAISNVRLVRSDFLKYALPFPDRQFELVRMANLALAIPRARMEFVLKEVRRVLAPGGRLELVDDQTLFAYGDPPVEEALEFASDGELEMDVEAEPLAHTPTALALPQPPSSSQPLLSPSTPRAPPPTPDTSGFFDDASDSSSDLDETESRSSESAPGSDDLLRPASASASDCASERSSGSFSFDAESSFDAASTLVGSDSAPSERGSVELTKKPCLAQPCVDGPVAVVRAPSGAPQLDLAFDSEVFRMGHARGFSGVEHLVIEIPPVGEALGVVDRDVGTEGETPVTPVPPRGSPSHGHGHVYSASTDSSVSSDSTDSAPSTASSVSTATSSAPPTPSADALPEDIRMLLAPPKSPDASAPPASYSQPQPHQHQQRAPAPETSAGPWTTARAAALDMERLFARMCATRYGLPPPMRGAGPGGVAGMMGVLQRVFGEPPRAIANNVKVNSKAERLMGVERGRVERPASMHLKLAPVGVEGREGVVVRGGLTAGGSARDTGAGAGWVPQGREGVRAWMTSVEWDESPASTPGASTSGGVGSVGGHGKAGRAPAPVWAPAALPKGISAKAAERLGIAPGGGAAGATSPAKRVLPSAVMESPEGSEDDFDEEEEEEPVVGLRSGAVEHKRSDSVDFWDDGDEEELDVSPVEKGRGASTWVPPSEWDAPPVPVLSREHSSSGIPTLASDRTITAASSSRTITSTKPVKQLGFATKPTPSLSLPPTPTASLHSRDSGSSQAAQTHTRGTSTASTASARSTASAISTASTSSSASSGAYSASFPEPGAPPRFSSARVQHPGLILWPATFIPVPPRELEMHATKHVQTVLGCKPALAEFVGEFVDGEGRRVVSEEEFEDAVWGYECFRRPRFNWPELPEDRLEGDDLFGDLSTPVSARSAHHVVPPRTPTGGDAPRGSKDPHPFAPDELTHVRTVRVFAAVKGGVVRS</sequence>
<dbReference type="Pfam" id="PF13649">
    <property type="entry name" value="Methyltransf_25"/>
    <property type="match status" value="1"/>
</dbReference>
<dbReference type="AlphaFoldDB" id="A0AAD6TIP7"/>
<feature type="compositionally biased region" description="Low complexity" evidence="2">
    <location>
        <begin position="1028"/>
        <end position="1037"/>
    </location>
</feature>
<feature type="compositionally biased region" description="Basic and acidic residues" evidence="2">
    <location>
        <begin position="56"/>
        <end position="81"/>
    </location>
</feature>
<feature type="compositionally biased region" description="Low complexity" evidence="2">
    <location>
        <begin position="40"/>
        <end position="49"/>
    </location>
</feature>
<feature type="compositionally biased region" description="Low complexity" evidence="2">
    <location>
        <begin position="641"/>
        <end position="665"/>
    </location>
</feature>
<feature type="region of interest" description="Disordered" evidence="2">
    <location>
        <begin position="386"/>
        <end position="468"/>
    </location>
</feature>
<dbReference type="PANTHER" id="PTHR13037">
    <property type="entry name" value="FORMIN"/>
    <property type="match status" value="1"/>
</dbReference>
<feature type="compositionally biased region" description="Acidic residues" evidence="2">
    <location>
        <begin position="884"/>
        <end position="898"/>
    </location>
</feature>
<evidence type="ECO:0000313" key="4">
    <source>
        <dbReference type="EMBL" id="KAJ7044958.1"/>
    </source>
</evidence>
<feature type="region of interest" description="Disordered" evidence="2">
    <location>
        <begin position="102"/>
        <end position="160"/>
    </location>
</feature>
<evidence type="ECO:0000313" key="5">
    <source>
        <dbReference type="Proteomes" id="UP001218188"/>
    </source>
</evidence>
<feature type="compositionally biased region" description="Acidic residues" evidence="2">
    <location>
        <begin position="147"/>
        <end position="158"/>
    </location>
</feature>
<feature type="region of interest" description="Disordered" evidence="2">
    <location>
        <begin position="807"/>
        <end position="833"/>
    </location>
</feature>
<evidence type="ECO:0000256" key="1">
    <source>
        <dbReference type="ARBA" id="ARBA00022581"/>
    </source>
</evidence>
<keyword evidence="1" id="KW-0945">Host-virus interaction</keyword>